<dbReference type="Pfam" id="PF17746">
    <property type="entry name" value="SfsA_N"/>
    <property type="match status" value="1"/>
</dbReference>
<dbReference type="NCBIfam" id="TIGR00230">
    <property type="entry name" value="sfsA"/>
    <property type="match status" value="1"/>
</dbReference>
<dbReference type="PANTHER" id="PTHR30545:SF2">
    <property type="entry name" value="SUGAR FERMENTATION STIMULATION PROTEIN A"/>
    <property type="match status" value="1"/>
</dbReference>
<accession>A0A150M931</accession>
<proteinExistence type="inferred from homology"/>
<dbReference type="InterPro" id="IPR005224">
    <property type="entry name" value="SfsA"/>
</dbReference>
<dbReference type="Proteomes" id="UP000075683">
    <property type="component" value="Unassembled WGS sequence"/>
</dbReference>
<dbReference type="Pfam" id="PF03749">
    <property type="entry name" value="SfsA"/>
    <property type="match status" value="1"/>
</dbReference>
<reference evidence="4 5" key="1">
    <citation type="submission" date="2016-01" db="EMBL/GenBank/DDBJ databases">
        <title>Draft Genome Sequences of Seven Thermophilic Sporeformers Isolated from Foods.</title>
        <authorList>
            <person name="Berendsen E.M."/>
            <person name="Wells-Bennik M.H."/>
            <person name="Krawcyk A.O."/>
            <person name="De Jong A."/>
            <person name="Holsappel S."/>
            <person name="Eijlander R.T."/>
            <person name="Kuipers O.P."/>
        </authorList>
    </citation>
    <scope>NUCLEOTIDE SEQUENCE [LARGE SCALE GENOMIC DNA]</scope>
    <source>
        <strain evidence="4 5">B4135</strain>
    </source>
</reference>
<comment type="caution">
    <text evidence="4">The sequence shown here is derived from an EMBL/GenBank/DDBJ whole genome shotgun (WGS) entry which is preliminary data.</text>
</comment>
<comment type="similarity">
    <text evidence="1">Belongs to the SfsA family.</text>
</comment>
<dbReference type="Gene3D" id="3.40.1350.60">
    <property type="match status" value="1"/>
</dbReference>
<dbReference type="RefSeq" id="WP_061568487.1">
    <property type="nucleotide sequence ID" value="NZ_LQYT01000031.1"/>
</dbReference>
<evidence type="ECO:0000313" key="5">
    <source>
        <dbReference type="Proteomes" id="UP000075683"/>
    </source>
</evidence>
<sequence length="228" mass="25110">MKYEQTIKGTFVRRLNRFIAEVEAGEKTERVHVKNTGRLKELLVAGAEVGLEISSNPGRKTKYSLVSVKKGDRWVNIDSQAPNAVVYDALMSGGIAELGPIRLLAREKAFGKSRFDLYYEGETEKGFMEVKGVTLEKDGVALFPDAPTARGTKHILELTEAAKEGYGAVLFFLVQMGGCRAFSPNREMDPPFAEALSKAAEEGVKILAYDAFVTEDEMVIGQPVRVMI</sequence>
<dbReference type="EMBL" id="LQYT01000031">
    <property type="protein sequence ID" value="KYD20669.1"/>
    <property type="molecule type" value="Genomic_DNA"/>
</dbReference>
<dbReference type="InterPro" id="IPR040452">
    <property type="entry name" value="SfsA_C"/>
</dbReference>
<dbReference type="PANTHER" id="PTHR30545">
    <property type="entry name" value="SUGAR FERMENTATION STIMULATION PROTEIN A"/>
    <property type="match status" value="1"/>
</dbReference>
<dbReference type="OrthoDB" id="9802365at2"/>
<dbReference type="GO" id="GO:0003677">
    <property type="term" value="F:DNA binding"/>
    <property type="evidence" value="ECO:0007669"/>
    <property type="project" value="InterPro"/>
</dbReference>
<dbReference type="InterPro" id="IPR041465">
    <property type="entry name" value="SfsA_N"/>
</dbReference>
<dbReference type="PATRIC" id="fig|301148.3.peg.2820"/>
<protein>
    <recommendedName>
        <fullName evidence="1">Sugar fermentation stimulation protein homolog</fullName>
    </recommendedName>
</protein>
<gene>
    <name evidence="1" type="primary">sfsA</name>
    <name evidence="4" type="ORF">B4135_1789</name>
</gene>
<evidence type="ECO:0000259" key="2">
    <source>
        <dbReference type="Pfam" id="PF03749"/>
    </source>
</evidence>
<dbReference type="Gene3D" id="2.40.50.580">
    <property type="match status" value="1"/>
</dbReference>
<dbReference type="STRING" id="301148.B4135_1789"/>
<organism evidence="4 5">
    <name type="scientific">Caldibacillus debilis</name>
    <dbReference type="NCBI Taxonomy" id="301148"/>
    <lineage>
        <taxon>Bacteria</taxon>
        <taxon>Bacillati</taxon>
        <taxon>Bacillota</taxon>
        <taxon>Bacilli</taxon>
        <taxon>Bacillales</taxon>
        <taxon>Bacillaceae</taxon>
        <taxon>Caldibacillus</taxon>
    </lineage>
</organism>
<feature type="domain" description="SfsA N-terminal OB" evidence="3">
    <location>
        <begin position="12"/>
        <end position="77"/>
    </location>
</feature>
<evidence type="ECO:0000256" key="1">
    <source>
        <dbReference type="HAMAP-Rule" id="MF_00095"/>
    </source>
</evidence>
<evidence type="ECO:0000313" key="4">
    <source>
        <dbReference type="EMBL" id="KYD20669.1"/>
    </source>
</evidence>
<name>A0A150M931_9BACI</name>
<dbReference type="AlphaFoldDB" id="A0A150M931"/>
<dbReference type="HAMAP" id="MF_00095">
    <property type="entry name" value="SfsA"/>
    <property type="match status" value="1"/>
</dbReference>
<dbReference type="CDD" id="cd22359">
    <property type="entry name" value="SfsA-like_bacterial"/>
    <property type="match status" value="1"/>
</dbReference>
<evidence type="ECO:0000259" key="3">
    <source>
        <dbReference type="Pfam" id="PF17746"/>
    </source>
</evidence>
<feature type="domain" description="Sugar fermentation stimulation protein C-terminal" evidence="2">
    <location>
        <begin position="80"/>
        <end position="216"/>
    </location>
</feature>